<accession>A0AAJ3F6M7</accession>
<reference evidence="4" key="2">
    <citation type="submission" date="2020-02" db="EMBL/GenBank/DDBJ databases">
        <authorList>
            <person name="Littmann E."/>
            <person name="Sorbara M."/>
        </authorList>
    </citation>
    <scope>NUCLEOTIDE SEQUENCE</scope>
    <source>
        <strain evidence="4">MSK.22.53</strain>
    </source>
</reference>
<evidence type="ECO:0000256" key="2">
    <source>
        <dbReference type="SAM" id="Coils"/>
    </source>
</evidence>
<dbReference type="Proteomes" id="UP001296643">
    <property type="component" value="Unassembled WGS sequence"/>
</dbReference>
<feature type="coiled-coil region" evidence="2">
    <location>
        <begin position="1910"/>
        <end position="2078"/>
    </location>
</feature>
<comment type="caution">
    <text evidence="4">The sequence shown here is derived from an EMBL/GenBank/DDBJ whole genome shotgun (WGS) entry which is preliminary data.</text>
</comment>
<feature type="coiled-coil region" evidence="2">
    <location>
        <begin position="2196"/>
        <end position="2243"/>
    </location>
</feature>
<organism evidence="4 5">
    <name type="scientific">Mediterraneibacter gnavus</name>
    <name type="common">Ruminococcus gnavus</name>
    <dbReference type="NCBI Taxonomy" id="33038"/>
    <lineage>
        <taxon>Bacteria</taxon>
        <taxon>Bacillati</taxon>
        <taxon>Bacillota</taxon>
        <taxon>Clostridia</taxon>
        <taxon>Lachnospirales</taxon>
        <taxon>Lachnospiraceae</taxon>
        <taxon>Mediterraneibacter</taxon>
    </lineage>
</organism>
<dbReference type="SUPFAM" id="SSF58104">
    <property type="entry name" value="Methyl-accepting chemotaxis protein (MCP) signaling domain"/>
    <property type="match status" value="1"/>
</dbReference>
<feature type="domain" description="Phage tail tape measure protein" evidence="3">
    <location>
        <begin position="169"/>
        <end position="377"/>
    </location>
</feature>
<keyword evidence="2" id="KW-0175">Coiled coil</keyword>
<dbReference type="RefSeq" id="WP_173900454.1">
    <property type="nucleotide sequence ID" value="NZ_JAAIRM010000008.1"/>
</dbReference>
<dbReference type="PANTHER" id="PTHR37813">
    <property type="entry name" value="FELS-2 PROPHAGE PROTEIN"/>
    <property type="match status" value="1"/>
</dbReference>
<dbReference type="PANTHER" id="PTHR37813:SF1">
    <property type="entry name" value="FELS-2 PROPHAGE PROTEIN"/>
    <property type="match status" value="1"/>
</dbReference>
<evidence type="ECO:0000313" key="4">
    <source>
        <dbReference type="EMBL" id="NSI18999.1"/>
    </source>
</evidence>
<evidence type="ECO:0000256" key="1">
    <source>
        <dbReference type="ARBA" id="ARBA00022612"/>
    </source>
</evidence>
<proteinExistence type="predicted"/>
<evidence type="ECO:0000313" key="5">
    <source>
        <dbReference type="Proteomes" id="UP001296643"/>
    </source>
</evidence>
<reference evidence="4" key="1">
    <citation type="journal article" date="2020" name="Cell Host Microbe">
        <title>Functional and Genomic Variation between Human-Derived Isolates of Lachnospiraceae Reveals Inter- and Intra-Species Diversity.</title>
        <authorList>
            <person name="Sorbara M.T."/>
            <person name="Littmann E.R."/>
            <person name="Fontana E."/>
            <person name="Moody T.U."/>
            <person name="Kohout C.E."/>
            <person name="Gjonbalaj M."/>
            <person name="Eaton V."/>
            <person name="Seok R."/>
            <person name="Leiner I.M."/>
            <person name="Pamer E.G."/>
        </authorList>
    </citation>
    <scope>NUCLEOTIDE SEQUENCE</scope>
    <source>
        <strain evidence="4">MSK.22.53</strain>
    </source>
</reference>
<feature type="coiled-coil region" evidence="2">
    <location>
        <begin position="2135"/>
        <end position="2162"/>
    </location>
</feature>
<dbReference type="EMBL" id="JAAIRM010000008">
    <property type="protein sequence ID" value="NSI18999.1"/>
    <property type="molecule type" value="Genomic_DNA"/>
</dbReference>
<dbReference type="InterPro" id="IPR010090">
    <property type="entry name" value="Phage_tape_meas"/>
</dbReference>
<name>A0AAJ3F6M7_MEDGN</name>
<dbReference type="Pfam" id="PF10145">
    <property type="entry name" value="PhageMin_Tail"/>
    <property type="match status" value="1"/>
</dbReference>
<gene>
    <name evidence="4" type="ORF">G4958_06500</name>
</gene>
<sequence>MSDHKIKVDVELDTSKAKKQLDDLTKQKQKVKIDVDASKLKAASKEIEDIGKNNNQKIKLDVNTSELDTAVKKINNLKQSKININANVEGTNSVDNMAKSYDTAKKSAQGLGTSIKELAKLGLSFQTIEQSARAAVEAISDIDNAILDLQMATGDSYSEVRNMVSGYNDMAKSLGAITTEVTSGADTWLRSGKSLAETNMLIKDTMVLSKNAKMSSEDSSKVLTATLNGFQLAADQASHVNDILSSIDLESSSDAEGIGTALTKTASMAHNAGLSLEKTAASIATIKEVTQDSDESIGNALKSMLSRMNQIKAGKFIDAETGEALNDTEKVLKAVGINMRDVNGQFLDAETIIDNVGKKWLMFDKNTQKAIATAMGGTYQYNKLISLFDNYDKVLSLTGTAQNSSGMAMKKFNDAYLNSLEAKKKSLQASFESLSMNLISKESISGILEASQSVVEFLDKTSLLKTALTGLAVGGAIKGFTMLTTSITQAAMKMQNFSNAMSLLKTGNIGTDGVKQLTTLVDGLSKSQLKAVLSSQNLTNAQRMQILQSTGLSEAQAAAKLSTMGLATAEGAATATTVTFSGALKGLWATLMANPIVLITTALTAGISIWNAYQQSVEETIQTAKDASNAWKESTSSLDEQISKYKELKAKLASGDLTESEEYSVKQQILEIQNQITSQYPEQAAGVDLVNGNLQTQLGLLQQIAVENAKSTLNENRKEFQDVEKAMTKKRHYSLGDTGVTNEIEGVGKDIYDIAKEFEKQGITLQDTGMNTGIFTISFDGDASKADKVINDFMNRVSALQSEYEEQDFATGKIESVLNYSSKALSANKKVLDDYQESYQTFLQMDMVANEKMFSVDYDKSKKSYGQLYEDYADAVEKYNEALSSGDTSKIEEAKTSFEGVQKAVDSVVGSDNKYTSVFEGVTDQLAKASIAANEFKKVLGKDGTDEVPKGFESSAKTYANNIKRLGLSDLDFQIALDTEGSQKGEVAIQALTQAALDMGLIAGTSSEEVQPLLDVLVELGVISTQTGDNVEESAKSFEELANSTQTTLKTISAVSEALEGQSTGKSIDVETFNSEELREYQSALEYVNGTMRLNEERVAEITQAKAEEAVATNNANKAQKQSEYLKNAGEIEQLREKLKSLNEGTDAYTQTKSELDSLMSANSAIAAECQQYDLLTSAIKEATGAYQNWLDKQDTTESGDMFDASLDAMQAISDVADPNSEDYGRVGTKRYEAAVDFIVPESINHEDEQAVQNYMNSIGEYFNYDENGQRVGMDVAQFCSNAVNAGLMNVETDVNGKEIFNLADGIKMEDFEEKLNLSKSMVQAMFGEMEEFGGKFDWADEAVQTVGDLGVKAYESANALQSLKENENLDIKMDVSGIEDIEGKITTLDSTIAQMNEIKARPDVDASSIENANNIIQYCIAQKQQLTNPVIMNVDTSQVEGEIANVLAKLQEFQNAKNELDMQASVGADTSEAQAKVNSLASEIQAMQPTIQAKVSGSFDASSIESIVSSISAITPEMLVKCGVNDTAIQNYTPENKDATVTYHLNSTAVDNYNPSNLQRTVTYNVITNGSAPKVNGTAHVEGTAQVHRRIHKALANGEWGVQNDEVALTGEIGRELVVSGNRWWTVGDRGAEFAHIPKNAIVFNHKQTEEIFKNGYVTSNGGRGKAYASGTAYVTGSIGVNNANKNVAGLSNTTSNNLNSASNNLAKAASDTSKAASDTSEAAEKLSEAVSGYTDWAEVLFKRLESQYDLLMSQMERIAHLPDKQQKLYEAMSKNSELLNRTQQAIGTYQSHFDSIVRQSGINPLIVHQIQNGSMDISKYDQDTQKIISELQSYYDKLVDCNKQYDDLLNKQSELAQTALDNIEDYIDMMTGIESSAVDYQEALRELAAAKGESAYSDNMYGSLQESIKNQQDVAGKLQSQIKSYQDEINKLMANGYMAEYSTEWFEAQAALNGFRQEAAEAEKTLIELQDQLRELDLLKLQQVIDELDRTAKRLENNSDLTESKGEQVSEKDLQAQLDNANAQIQANYNKRNELLKEQAKYDVGSDKYNEIAKEIEGLDDAIFDAMENIEDLKNKIWEVRWQPFFDGQEALGDLIDQTDDLRGLLNSDAFLDKNGGLTVDGIANLSLISQGMNAAKQQIKNYQEALKKLDEDLKNGNISTSEYKEQQKEFLDQISSSVNIVEDYKDSIVDLYTKMLEQENEVAQKSIDKQKELLDIKKKNADYNKTLRKQARDVNTLKAQISALEGVKLFARLLFNSGKVPTTLSCYNGTGNGKRECGTSL</sequence>
<feature type="coiled-coil region" evidence="2">
    <location>
        <begin position="1102"/>
        <end position="1152"/>
    </location>
</feature>
<dbReference type="NCBIfam" id="TIGR01760">
    <property type="entry name" value="tape_meas_TP901"/>
    <property type="match status" value="1"/>
</dbReference>
<keyword evidence="1" id="KW-1188">Viral release from host cell</keyword>
<feature type="coiled-coil region" evidence="2">
    <location>
        <begin position="14"/>
        <end position="41"/>
    </location>
</feature>
<evidence type="ECO:0000259" key="3">
    <source>
        <dbReference type="Pfam" id="PF10145"/>
    </source>
</evidence>
<protein>
    <submittedName>
        <fullName evidence="4">Phage tail tape measure protein</fullName>
    </submittedName>
</protein>